<name>A0AAV7TNW8_PLEWA</name>
<accession>A0AAV7TNW8</accession>
<comment type="caution">
    <text evidence="2">The sequence shown here is derived from an EMBL/GenBank/DDBJ whole genome shotgun (WGS) entry which is preliminary data.</text>
</comment>
<organism evidence="2 3">
    <name type="scientific">Pleurodeles waltl</name>
    <name type="common">Iberian ribbed newt</name>
    <dbReference type="NCBI Taxonomy" id="8319"/>
    <lineage>
        <taxon>Eukaryota</taxon>
        <taxon>Metazoa</taxon>
        <taxon>Chordata</taxon>
        <taxon>Craniata</taxon>
        <taxon>Vertebrata</taxon>
        <taxon>Euteleostomi</taxon>
        <taxon>Amphibia</taxon>
        <taxon>Batrachia</taxon>
        <taxon>Caudata</taxon>
        <taxon>Salamandroidea</taxon>
        <taxon>Salamandridae</taxon>
        <taxon>Pleurodelinae</taxon>
        <taxon>Pleurodeles</taxon>
    </lineage>
</organism>
<keyword evidence="3" id="KW-1185">Reference proteome</keyword>
<evidence type="ECO:0000256" key="1">
    <source>
        <dbReference type="SAM" id="MobiDB-lite"/>
    </source>
</evidence>
<protein>
    <submittedName>
        <fullName evidence="2">Uncharacterized protein</fullName>
    </submittedName>
</protein>
<gene>
    <name evidence="2" type="ORF">NDU88_002662</name>
</gene>
<feature type="compositionally biased region" description="Basic and acidic residues" evidence="1">
    <location>
        <begin position="78"/>
        <end position="87"/>
    </location>
</feature>
<evidence type="ECO:0000313" key="2">
    <source>
        <dbReference type="EMBL" id="KAJ1177407.1"/>
    </source>
</evidence>
<dbReference type="Proteomes" id="UP001066276">
    <property type="component" value="Chromosome 3_2"/>
</dbReference>
<reference evidence="2" key="1">
    <citation type="journal article" date="2022" name="bioRxiv">
        <title>Sequencing and chromosome-scale assembly of the giantPleurodeles waltlgenome.</title>
        <authorList>
            <person name="Brown T."/>
            <person name="Elewa A."/>
            <person name="Iarovenko S."/>
            <person name="Subramanian E."/>
            <person name="Araus A.J."/>
            <person name="Petzold A."/>
            <person name="Susuki M."/>
            <person name="Suzuki K.-i.T."/>
            <person name="Hayashi T."/>
            <person name="Toyoda A."/>
            <person name="Oliveira C."/>
            <person name="Osipova E."/>
            <person name="Leigh N.D."/>
            <person name="Simon A."/>
            <person name="Yun M.H."/>
        </authorList>
    </citation>
    <scope>NUCLEOTIDE SEQUENCE</scope>
    <source>
        <strain evidence="2">20211129_DDA</strain>
        <tissue evidence="2">Liver</tissue>
    </source>
</reference>
<dbReference type="AlphaFoldDB" id="A0AAV7TNW8"/>
<dbReference type="EMBL" id="JANPWB010000006">
    <property type="protein sequence ID" value="KAJ1177407.1"/>
    <property type="molecule type" value="Genomic_DNA"/>
</dbReference>
<proteinExistence type="predicted"/>
<evidence type="ECO:0000313" key="3">
    <source>
        <dbReference type="Proteomes" id="UP001066276"/>
    </source>
</evidence>
<feature type="region of interest" description="Disordered" evidence="1">
    <location>
        <begin position="53"/>
        <end position="87"/>
    </location>
</feature>
<sequence length="87" mass="9444">MRPATPLLATPLKARRSGRGWCGTCLEEAPAHAGTGATRGAQRNRLVNRRAAGDNEANKLMRPLENAGGQWRGVAPPDDERGSRRWV</sequence>